<protein>
    <submittedName>
        <fullName evidence="1">Uncharacterized protein</fullName>
    </submittedName>
</protein>
<dbReference type="EMBL" id="CM016559">
    <property type="protein sequence ID" value="TKW02804.1"/>
    <property type="molecule type" value="Genomic_DNA"/>
</dbReference>
<reference evidence="1" key="1">
    <citation type="submission" date="2019-03" db="EMBL/GenBank/DDBJ databases">
        <title>WGS assembly of Setaria viridis.</title>
        <authorList>
            <person name="Huang P."/>
            <person name="Jenkins J."/>
            <person name="Grimwood J."/>
            <person name="Barry K."/>
            <person name="Healey A."/>
            <person name="Mamidi S."/>
            <person name="Sreedasyam A."/>
            <person name="Shu S."/>
            <person name="Feldman M."/>
            <person name="Wu J."/>
            <person name="Yu Y."/>
            <person name="Chen C."/>
            <person name="Johnson J."/>
            <person name="Rokhsar D."/>
            <person name="Baxter I."/>
            <person name="Schmutz J."/>
            <person name="Brutnell T."/>
            <person name="Kellogg E."/>
        </authorList>
    </citation>
    <scope>NUCLEOTIDE SEQUENCE [LARGE SCALE GENOMIC DNA]</scope>
</reference>
<dbReference type="Gramene" id="TKW02804">
    <property type="protein sequence ID" value="TKW02804"/>
    <property type="gene ID" value="SEVIR_8G263401v2"/>
</dbReference>
<accession>A0A4U6TNC3</accession>
<evidence type="ECO:0000313" key="2">
    <source>
        <dbReference type="Proteomes" id="UP000298652"/>
    </source>
</evidence>
<sequence>MGLVSTLLALKLIITPLDMIIQARVNFGTTILREIIIIAS</sequence>
<dbReference type="AlphaFoldDB" id="A0A4U6TNC3"/>
<proteinExistence type="predicted"/>
<organism evidence="1 2">
    <name type="scientific">Setaria viridis</name>
    <name type="common">Green bristlegrass</name>
    <name type="synonym">Setaria italica subsp. viridis</name>
    <dbReference type="NCBI Taxonomy" id="4556"/>
    <lineage>
        <taxon>Eukaryota</taxon>
        <taxon>Viridiplantae</taxon>
        <taxon>Streptophyta</taxon>
        <taxon>Embryophyta</taxon>
        <taxon>Tracheophyta</taxon>
        <taxon>Spermatophyta</taxon>
        <taxon>Magnoliopsida</taxon>
        <taxon>Liliopsida</taxon>
        <taxon>Poales</taxon>
        <taxon>Poaceae</taxon>
        <taxon>PACMAD clade</taxon>
        <taxon>Panicoideae</taxon>
        <taxon>Panicodae</taxon>
        <taxon>Paniceae</taxon>
        <taxon>Cenchrinae</taxon>
        <taxon>Setaria</taxon>
    </lineage>
</organism>
<evidence type="ECO:0000313" key="1">
    <source>
        <dbReference type="EMBL" id="TKW02804.1"/>
    </source>
</evidence>
<dbReference type="Proteomes" id="UP000298652">
    <property type="component" value="Chromosome 8"/>
</dbReference>
<gene>
    <name evidence="1" type="ORF">SEVIR_8G263401v2</name>
</gene>
<keyword evidence="2" id="KW-1185">Reference proteome</keyword>
<name>A0A4U6TNC3_SETVI</name>